<organism evidence="3 4">
    <name type="scientific">Marinomonas phaeophyticola</name>
    <dbReference type="NCBI Taxonomy" id="3004091"/>
    <lineage>
        <taxon>Bacteria</taxon>
        <taxon>Pseudomonadati</taxon>
        <taxon>Pseudomonadota</taxon>
        <taxon>Gammaproteobacteria</taxon>
        <taxon>Oceanospirillales</taxon>
        <taxon>Oceanospirillaceae</taxon>
        <taxon>Marinomonas</taxon>
    </lineage>
</organism>
<dbReference type="SUPFAM" id="SSF51120">
    <property type="entry name" value="beta-Roll"/>
    <property type="match status" value="1"/>
</dbReference>
<keyword evidence="1" id="KW-0106">Calcium</keyword>
<dbReference type="InterPro" id="IPR001343">
    <property type="entry name" value="Hemolysn_Ca-bd"/>
</dbReference>
<comment type="caution">
    <text evidence="3">The sequence shown here is derived from an EMBL/GenBank/DDBJ whole genome shotgun (WGS) entry which is preliminary data.</text>
</comment>
<reference evidence="3" key="1">
    <citation type="submission" date="2022-12" db="EMBL/GenBank/DDBJ databases">
        <title>Marinomonas 15G1-11 sp. nov, isolated from marine algae.</title>
        <authorList>
            <person name="Butt M."/>
            <person name="Choi D.G."/>
            <person name="Kim J.M."/>
            <person name="Lee J.K."/>
            <person name="Baek J.H."/>
            <person name="Jeon C.O."/>
        </authorList>
    </citation>
    <scope>NUCLEOTIDE SEQUENCE</scope>
    <source>
        <strain evidence="3">15G1-11</strain>
    </source>
</reference>
<dbReference type="Proteomes" id="UP001149719">
    <property type="component" value="Unassembled WGS sequence"/>
</dbReference>
<protein>
    <submittedName>
        <fullName evidence="3">DUF4347 domain-containing protein</fullName>
    </submittedName>
</protein>
<dbReference type="InterPro" id="IPR025592">
    <property type="entry name" value="DUF4347"/>
</dbReference>
<dbReference type="Pfam" id="PF14252">
    <property type="entry name" value="DUF4347"/>
    <property type="match status" value="1"/>
</dbReference>
<dbReference type="EMBL" id="JAPUBN010000011">
    <property type="protein sequence ID" value="MCZ2720967.1"/>
    <property type="molecule type" value="Genomic_DNA"/>
</dbReference>
<evidence type="ECO:0000313" key="3">
    <source>
        <dbReference type="EMBL" id="MCZ2720967.1"/>
    </source>
</evidence>
<dbReference type="Gene3D" id="2.150.10.10">
    <property type="entry name" value="Serralysin-like metalloprotease, C-terminal"/>
    <property type="match status" value="1"/>
</dbReference>
<evidence type="ECO:0000256" key="1">
    <source>
        <dbReference type="ARBA" id="ARBA00022837"/>
    </source>
</evidence>
<feature type="domain" description="DUF4347" evidence="2">
    <location>
        <begin position="25"/>
        <end position="185"/>
    </location>
</feature>
<name>A0ABT4JRI4_9GAMM</name>
<dbReference type="Pfam" id="PF00353">
    <property type="entry name" value="HemolysinCabind"/>
    <property type="match status" value="1"/>
</dbReference>
<dbReference type="RefSeq" id="WP_269123274.1">
    <property type="nucleotide sequence ID" value="NZ_JAPUBN010000011.1"/>
</dbReference>
<dbReference type="InterPro" id="IPR011049">
    <property type="entry name" value="Serralysin-like_metalloprot_C"/>
</dbReference>
<gene>
    <name evidence="3" type="ORF">O1D97_04720</name>
</gene>
<evidence type="ECO:0000313" key="4">
    <source>
        <dbReference type="Proteomes" id="UP001149719"/>
    </source>
</evidence>
<accession>A0ABT4JRI4</accession>
<evidence type="ECO:0000259" key="2">
    <source>
        <dbReference type="Pfam" id="PF14252"/>
    </source>
</evidence>
<sequence>MAISTYTSTLVKQSNEKLNNTATEIIFIEDNVADYQSLVDGTAPGVEVVLLDSRGDGLVQMADFLADRQNIDSIHLISHGAEGQLNLGSNTLSSDTLVDNASLLSKIKHALSDDGDLLLYGCEVGEEDHFIRQLALLTDADVAASTDKTGGTQLGGNWVLENQIGHIESTLPITKTALFTFNSLLLIEGDTEDNNLEGTEGSDRIFGRGGNDTIKGLGGNDYLYGHPGDDSIEGGMAMILLMEVLAMILFMEMMAMTHSTLA</sequence>
<proteinExistence type="predicted"/>
<keyword evidence="4" id="KW-1185">Reference proteome</keyword>